<feature type="region of interest" description="Disordered" evidence="6">
    <location>
        <begin position="224"/>
        <end position="282"/>
    </location>
</feature>
<feature type="compositionally biased region" description="Basic and acidic residues" evidence="6">
    <location>
        <begin position="1"/>
        <end position="16"/>
    </location>
</feature>
<dbReference type="GO" id="GO:0005737">
    <property type="term" value="C:cytoplasm"/>
    <property type="evidence" value="ECO:0007669"/>
    <property type="project" value="TreeGrafter"/>
</dbReference>
<feature type="compositionally biased region" description="Polar residues" evidence="6">
    <location>
        <begin position="88"/>
        <end position="104"/>
    </location>
</feature>
<keyword evidence="3" id="KW-0645">Protease</keyword>
<feature type="region of interest" description="Disordered" evidence="6">
    <location>
        <begin position="1"/>
        <end position="65"/>
    </location>
</feature>
<organism evidence="8 9">
    <name type="scientific">Actinia tenebrosa</name>
    <name type="common">Australian red waratah sea anemone</name>
    <dbReference type="NCBI Taxonomy" id="6105"/>
    <lineage>
        <taxon>Eukaryota</taxon>
        <taxon>Metazoa</taxon>
        <taxon>Cnidaria</taxon>
        <taxon>Anthozoa</taxon>
        <taxon>Hexacorallia</taxon>
        <taxon>Actiniaria</taxon>
        <taxon>Actiniidae</taxon>
        <taxon>Actinia</taxon>
    </lineage>
</organism>
<dbReference type="Proteomes" id="UP000515163">
    <property type="component" value="Unplaced"/>
</dbReference>
<dbReference type="FunCoup" id="A0A6P8IQK9">
    <property type="interactions" value="2319"/>
</dbReference>
<dbReference type="GO" id="GO:0006508">
    <property type="term" value="P:proteolysis"/>
    <property type="evidence" value="ECO:0007669"/>
    <property type="project" value="UniProtKB-KW"/>
</dbReference>
<dbReference type="InterPro" id="IPR051947">
    <property type="entry name" value="Sentrin-specific_protease"/>
</dbReference>
<dbReference type="KEGG" id="aten:116303892"/>
<evidence type="ECO:0000256" key="6">
    <source>
        <dbReference type="SAM" id="MobiDB-lite"/>
    </source>
</evidence>
<dbReference type="PANTHER" id="PTHR46896">
    <property type="entry name" value="SENTRIN-SPECIFIC PROTEASE"/>
    <property type="match status" value="1"/>
</dbReference>
<feature type="compositionally biased region" description="Polar residues" evidence="6">
    <location>
        <begin position="56"/>
        <end position="65"/>
    </location>
</feature>
<evidence type="ECO:0000313" key="9">
    <source>
        <dbReference type="RefSeq" id="XP_031569361.1"/>
    </source>
</evidence>
<dbReference type="InterPro" id="IPR003653">
    <property type="entry name" value="Peptidase_C48_C"/>
</dbReference>
<proteinExistence type="inferred from homology"/>
<dbReference type="SUPFAM" id="SSF54001">
    <property type="entry name" value="Cysteine proteinases"/>
    <property type="match status" value="1"/>
</dbReference>
<dbReference type="PANTHER" id="PTHR46896:SF3">
    <property type="entry name" value="FI06413P-RELATED"/>
    <property type="match status" value="1"/>
</dbReference>
<keyword evidence="2" id="KW-0597">Phosphoprotein</keyword>
<evidence type="ECO:0000256" key="5">
    <source>
        <dbReference type="ARBA" id="ARBA00022801"/>
    </source>
</evidence>
<dbReference type="InterPro" id="IPR038765">
    <property type="entry name" value="Papain-like_cys_pep_sf"/>
</dbReference>
<dbReference type="RefSeq" id="XP_031569361.1">
    <property type="nucleotide sequence ID" value="XM_031713501.1"/>
</dbReference>
<gene>
    <name evidence="9" type="primary">LOC116303892</name>
</gene>
<dbReference type="GO" id="GO:0005634">
    <property type="term" value="C:nucleus"/>
    <property type="evidence" value="ECO:0007669"/>
    <property type="project" value="TreeGrafter"/>
</dbReference>
<dbReference type="AlphaFoldDB" id="A0A6P8IQK9"/>
<dbReference type="InParanoid" id="A0A6P8IQK9"/>
<comment type="similarity">
    <text evidence="1">Belongs to the peptidase C48 family.</text>
</comment>
<keyword evidence="8" id="KW-1185">Reference proteome</keyword>
<sequence>MLRALQEAEKSPDKGFKGLPKFGESEEMSDIEEEEGKEREEEKEEDEVVLLEDTSDNNSKQGGTKVCLSSQVKEAHEYACRDFKIPKKSSQNDGHSNLKSSSMSQKKEDSFTSKFNCKTTKSHWDLESSFGEQLKTMMTRNSNLKNKSGKLRNIRQMVQRQDGIQNVSARRKSGNTSCLPLHKEASVTDKNKRINDGPFSEEINQIMHRDKQSIGHKNVEETNLTNSPQERDFPPSKLISFPSAAATPRNSIHEHSTSEDEKDKSNSKSFYGSERRPKVVKTYGNKKSCTIMNEIRQRTENNRKISVSTSDVDESESPVKNTKKRKITNKKNIKKNEKNENSNIGKQRKKHKAEPDFLLISSSDEEDNRSGLGDGNISGTESTMPKTKPESDSTPVKPVAENSITTVKKQSSGVCKTTGAVDDPYERDSFTTEIMLGPKVMIGKLKGSANGALEITAQQLKWKMECLDNNNRPVEKVVLILADYINSFKIHVDDPKIIVLEVNQCCALKLQGKFSGFGKFFDPCSAVVEETYIVLQVDDVLSAETLADITEWVQDRLCKEFKELSDEETEKLSKWLNSSSNSTSKSVAAKQNSHYNTRSSAIKLTARTTVTPTKMIIYPFPPTPGGITVTSADVECLAEGEFLNDVIIDFYLKYIYHGILSDGDKNRTHIFSSFFYKRLTQKSNNEFFQSPQDRMHSQVKKWTRNVDIFSKDFIIVPINESSHWYLAIICFPNLVEPIIEESSSQEQPEVDVIEDSEDFKKEKAKVKVSVDEKSETADDDEDDADFETSALAVGAKKGTPSKKPVKKIKPVLKANPCILIFDSLANTGRSRVFMNLRNYLSREWKAKRPDKLDRDFTQQSFKGAFPKVPEQDNHCDCGIFVLQYVESFFEDPIQDYRLPIHKTSWFTHNGISGKRQEIKDLILRLKEKFKSPSS</sequence>
<feature type="compositionally biased region" description="Basic and acidic residues" evidence="6">
    <location>
        <begin position="251"/>
        <end position="266"/>
    </location>
</feature>
<accession>A0A6P8IQK9</accession>
<feature type="region of interest" description="Disordered" evidence="6">
    <location>
        <begin position="82"/>
        <end position="114"/>
    </location>
</feature>
<feature type="compositionally biased region" description="Basic residues" evidence="6">
    <location>
        <begin position="321"/>
        <end position="333"/>
    </location>
</feature>
<evidence type="ECO:0000256" key="1">
    <source>
        <dbReference type="ARBA" id="ARBA00005234"/>
    </source>
</evidence>
<dbReference type="GO" id="GO:0016926">
    <property type="term" value="P:protein desumoylation"/>
    <property type="evidence" value="ECO:0007669"/>
    <property type="project" value="TreeGrafter"/>
</dbReference>
<evidence type="ECO:0000256" key="4">
    <source>
        <dbReference type="ARBA" id="ARBA00022786"/>
    </source>
</evidence>
<reference evidence="9" key="1">
    <citation type="submission" date="2025-08" db="UniProtKB">
        <authorList>
            <consortium name="RefSeq"/>
        </authorList>
    </citation>
    <scope>IDENTIFICATION</scope>
    <source>
        <tissue evidence="9">Tentacle</tissue>
    </source>
</reference>
<dbReference type="GO" id="GO:0070139">
    <property type="term" value="F:SUMO-specific endopeptidase activity"/>
    <property type="evidence" value="ECO:0007669"/>
    <property type="project" value="TreeGrafter"/>
</dbReference>
<feature type="domain" description="Ubiquitin-like protease family profile" evidence="7">
    <location>
        <begin position="627"/>
        <end position="888"/>
    </location>
</feature>
<evidence type="ECO:0000256" key="3">
    <source>
        <dbReference type="ARBA" id="ARBA00022670"/>
    </source>
</evidence>
<dbReference type="Gene3D" id="3.40.395.10">
    <property type="entry name" value="Adenoviral Proteinase, Chain A"/>
    <property type="match status" value="1"/>
</dbReference>
<name>A0A6P8IQK9_ACTTE</name>
<evidence type="ECO:0000313" key="8">
    <source>
        <dbReference type="Proteomes" id="UP000515163"/>
    </source>
</evidence>
<keyword evidence="5" id="KW-0378">Hydrolase</keyword>
<feature type="region of interest" description="Disordered" evidence="6">
    <location>
        <begin position="295"/>
        <end position="402"/>
    </location>
</feature>
<dbReference type="Pfam" id="PF02902">
    <property type="entry name" value="Peptidase_C48"/>
    <property type="match status" value="1"/>
</dbReference>
<dbReference type="GeneID" id="116303892"/>
<dbReference type="PROSITE" id="PS50600">
    <property type="entry name" value="ULP_PROTEASE"/>
    <property type="match status" value="1"/>
</dbReference>
<keyword evidence="4" id="KW-0833">Ubl conjugation pathway</keyword>
<evidence type="ECO:0000256" key="2">
    <source>
        <dbReference type="ARBA" id="ARBA00022553"/>
    </source>
</evidence>
<feature type="compositionally biased region" description="Acidic residues" evidence="6">
    <location>
        <begin position="25"/>
        <end position="55"/>
    </location>
</feature>
<dbReference type="OrthoDB" id="442460at2759"/>
<protein>
    <submittedName>
        <fullName evidence="9">Sentrin-specific protease 6-like isoform X1</fullName>
    </submittedName>
</protein>
<evidence type="ECO:0000259" key="7">
    <source>
        <dbReference type="PROSITE" id="PS50600"/>
    </source>
</evidence>